<reference evidence="4 5" key="1">
    <citation type="submission" date="2020-03" db="EMBL/GenBank/DDBJ databases">
        <title>Genomic analysis of Bacteroides faecium CBA7301.</title>
        <authorList>
            <person name="Kim J."/>
            <person name="Roh S.W."/>
        </authorList>
    </citation>
    <scope>NUCLEOTIDE SEQUENCE [LARGE SCALE GENOMIC DNA]</scope>
    <source>
        <strain evidence="4 5">CBA7301</strain>
    </source>
</reference>
<evidence type="ECO:0000256" key="2">
    <source>
        <dbReference type="ARBA" id="ARBA00023157"/>
    </source>
</evidence>
<proteinExistence type="predicted"/>
<evidence type="ECO:0000313" key="5">
    <source>
        <dbReference type="Proteomes" id="UP000501780"/>
    </source>
</evidence>
<keyword evidence="2" id="KW-1015">Disulfide bond</keyword>
<dbReference type="GO" id="GO:0004553">
    <property type="term" value="F:hydrolase activity, hydrolyzing O-glycosyl compounds"/>
    <property type="evidence" value="ECO:0007669"/>
    <property type="project" value="UniProtKB-ARBA"/>
</dbReference>
<dbReference type="InterPro" id="IPR006558">
    <property type="entry name" value="LamG-like"/>
</dbReference>
<evidence type="ECO:0000256" key="1">
    <source>
        <dbReference type="ARBA" id="ARBA00022729"/>
    </source>
</evidence>
<dbReference type="RefSeq" id="WP_167963758.1">
    <property type="nucleotide sequence ID" value="NZ_CP050831.1"/>
</dbReference>
<dbReference type="Pfam" id="PF13385">
    <property type="entry name" value="Laminin_G_3"/>
    <property type="match status" value="1"/>
</dbReference>
<dbReference type="Gene3D" id="2.60.120.200">
    <property type="match status" value="1"/>
</dbReference>
<dbReference type="PROSITE" id="PS51257">
    <property type="entry name" value="PROKAR_LIPOPROTEIN"/>
    <property type="match status" value="1"/>
</dbReference>
<sequence length="373" mass="40709">MKMKLLIIAAIVALFTGCKNEEDFRDVIYFTGTETTPTTKYSIDGPSDIGISISASCKVKNDVTAQVQVRPELVESYNKEYAKNYKPLPKGCYQLSATSLVLAEGKYVSNPLRLSITSVEDFEEGVTYCLPISIVSVEGGLPVLESSRTVYAVINQTIITYATDFGGSGYFAVPFSDDESLQSVPQVTMEARVYVKEFKGSNPFISSIMGIEENFLLRFGDVNIDKNQIQLAGGKFPVTGTLQFETNKWYHVAVTYDGAQIKLYINGELNATTDAPRGPIDLAASKGFYVGYSAGGRQLKGAVSEVRVWTKALSEADIANNICYVDPTSDGLLAYWRCNEGTGKAIKDWSGNGWDVTVTGSVSWTEGVRCPDN</sequence>
<dbReference type="EMBL" id="CP050831">
    <property type="protein sequence ID" value="QIU95224.1"/>
    <property type="molecule type" value="Genomic_DNA"/>
</dbReference>
<dbReference type="KEGG" id="bfc:BacF7301_14200"/>
<dbReference type="Pfam" id="PF08522">
    <property type="entry name" value="BT_3987-like_N"/>
    <property type="match status" value="1"/>
</dbReference>
<dbReference type="SUPFAM" id="SSF49899">
    <property type="entry name" value="Concanavalin A-like lectins/glucanases"/>
    <property type="match status" value="1"/>
</dbReference>
<evidence type="ECO:0000313" key="4">
    <source>
        <dbReference type="EMBL" id="QIU95224.1"/>
    </source>
</evidence>
<accession>A0A6H0KP39</accession>
<gene>
    <name evidence="4" type="ORF">BacF7301_14200</name>
</gene>
<evidence type="ECO:0000259" key="3">
    <source>
        <dbReference type="SMART" id="SM00560"/>
    </source>
</evidence>
<dbReference type="GO" id="GO:0005975">
    <property type="term" value="P:carbohydrate metabolic process"/>
    <property type="evidence" value="ECO:0007669"/>
    <property type="project" value="UniProtKB-ARBA"/>
</dbReference>
<keyword evidence="1" id="KW-0732">Signal</keyword>
<dbReference type="InterPro" id="IPR013728">
    <property type="entry name" value="BT_3987-like_N"/>
</dbReference>
<name>A0A6H0KP39_9BACE</name>
<dbReference type="Proteomes" id="UP000501780">
    <property type="component" value="Chromosome"/>
</dbReference>
<dbReference type="InterPro" id="IPR013320">
    <property type="entry name" value="ConA-like_dom_sf"/>
</dbReference>
<keyword evidence="5" id="KW-1185">Reference proteome</keyword>
<dbReference type="AlphaFoldDB" id="A0A6H0KP39"/>
<feature type="domain" description="LamG-like jellyroll fold" evidence="3">
    <location>
        <begin position="185"/>
        <end position="316"/>
    </location>
</feature>
<organism evidence="4 5">
    <name type="scientific">Bacteroides faecium</name>
    <dbReference type="NCBI Taxonomy" id="2715212"/>
    <lineage>
        <taxon>Bacteria</taxon>
        <taxon>Pseudomonadati</taxon>
        <taxon>Bacteroidota</taxon>
        <taxon>Bacteroidia</taxon>
        <taxon>Bacteroidales</taxon>
        <taxon>Bacteroidaceae</taxon>
        <taxon>Bacteroides</taxon>
    </lineage>
</organism>
<dbReference type="SMART" id="SM00560">
    <property type="entry name" value="LamGL"/>
    <property type="match status" value="1"/>
</dbReference>
<protein>
    <submittedName>
        <fullName evidence="4">DUF1735 domain-containing protein</fullName>
    </submittedName>
</protein>
<dbReference type="Gene3D" id="2.60.40.1740">
    <property type="entry name" value="hypothetical protein (bacova_03559)"/>
    <property type="match status" value="1"/>
</dbReference>